<dbReference type="SUPFAM" id="SSF55811">
    <property type="entry name" value="Nudix"/>
    <property type="match status" value="1"/>
</dbReference>
<dbReference type="OrthoDB" id="289720at2"/>
<evidence type="ECO:0000256" key="2">
    <source>
        <dbReference type="ARBA" id="ARBA00022801"/>
    </source>
</evidence>
<evidence type="ECO:0000256" key="1">
    <source>
        <dbReference type="ARBA" id="ARBA00001946"/>
    </source>
</evidence>
<name>A0A212ACW3_9RHOB</name>
<keyword evidence="2 3" id="KW-0378">Hydrolase</keyword>
<accession>A0A212ACW3</accession>
<proteinExistence type="inferred from homology"/>
<dbReference type="GO" id="GO:0016787">
    <property type="term" value="F:hydrolase activity"/>
    <property type="evidence" value="ECO:0007669"/>
    <property type="project" value="UniProtKB-KW"/>
</dbReference>
<dbReference type="InterPro" id="IPR020476">
    <property type="entry name" value="Nudix_hydrolase"/>
</dbReference>
<keyword evidence="6" id="KW-1185">Reference proteome</keyword>
<reference evidence="5 6" key="1">
    <citation type="submission" date="2016-12" db="EMBL/GenBank/DDBJ databases">
        <title>Comparison of Traditional DNA-DNA Hybridization with In Silico Genomic Analysis.</title>
        <authorList>
            <person name="Nicholson A.C."/>
            <person name="Humrighouse B.W."/>
            <person name="Graziano J."/>
            <person name="Lasker B."/>
            <person name="Whitney A.M."/>
            <person name="Mcquiston J.R."/>
        </authorList>
    </citation>
    <scope>NUCLEOTIDE SEQUENCE [LARGE SCALE GENOMIC DNA]</scope>
    <source>
        <strain evidence="5 6">H2240</strain>
    </source>
</reference>
<dbReference type="Proteomes" id="UP000196878">
    <property type="component" value="Unassembled WGS sequence"/>
</dbReference>
<dbReference type="InterPro" id="IPR015797">
    <property type="entry name" value="NUDIX_hydrolase-like_dom_sf"/>
</dbReference>
<dbReference type="InterPro" id="IPR000086">
    <property type="entry name" value="NUDIX_hydrolase_dom"/>
</dbReference>
<dbReference type="PANTHER" id="PTHR43736:SF1">
    <property type="entry name" value="DIHYDRONEOPTERIN TRIPHOSPHATE DIPHOSPHATASE"/>
    <property type="match status" value="1"/>
</dbReference>
<dbReference type="CDD" id="cd04682">
    <property type="entry name" value="NUDIX_Hydrolase"/>
    <property type="match status" value="1"/>
</dbReference>
<dbReference type="InterPro" id="IPR020084">
    <property type="entry name" value="NUDIX_hydrolase_CS"/>
</dbReference>
<dbReference type="EMBL" id="NIPW01000010">
    <property type="protein sequence ID" value="OWJ78839.1"/>
    <property type="molecule type" value="Genomic_DNA"/>
</dbReference>
<comment type="caution">
    <text evidence="5">The sequence shown here is derived from an EMBL/GenBank/DDBJ whole genome shotgun (WGS) entry which is preliminary data.</text>
</comment>
<comment type="cofactor">
    <cofactor evidence="1">
        <name>Mg(2+)</name>
        <dbReference type="ChEBI" id="CHEBI:18420"/>
    </cofactor>
</comment>
<protein>
    <submittedName>
        <fullName evidence="5">DNA mismatch repair protein MutT</fullName>
    </submittedName>
</protein>
<evidence type="ECO:0000256" key="3">
    <source>
        <dbReference type="RuleBase" id="RU003476"/>
    </source>
</evidence>
<sequence>MTGRQAGAPFDGAKIALFLGDDLLVMRRDDRPDLPWPGAWDLPGGGREGNETPEACVLRELEEEFGIRLPPPRLRWHCIHPRPGLLPAHFFAGTLTAEDVAAIRFGDEGQEWRLMPVAVFLTHPEAVPVLRSRVADCLAAGFRPEAATGGR</sequence>
<dbReference type="Gene3D" id="3.90.79.10">
    <property type="entry name" value="Nucleoside Triphosphate Pyrophosphohydrolase"/>
    <property type="match status" value="1"/>
</dbReference>
<dbReference type="PRINTS" id="PR00502">
    <property type="entry name" value="NUDIXFAMILY"/>
</dbReference>
<gene>
    <name evidence="5" type="ORF">CDV49_06960</name>
</gene>
<dbReference type="PROSITE" id="PS00893">
    <property type="entry name" value="NUDIX_BOX"/>
    <property type="match status" value="1"/>
</dbReference>
<dbReference type="RefSeq" id="WP_088214831.1">
    <property type="nucleotide sequence ID" value="NZ_NIPW01000010.1"/>
</dbReference>
<evidence type="ECO:0000259" key="4">
    <source>
        <dbReference type="PROSITE" id="PS51462"/>
    </source>
</evidence>
<organism evidence="5 6">
    <name type="scientific">Haematobacter genomosp. 1</name>
    <dbReference type="NCBI Taxonomy" id="366618"/>
    <lineage>
        <taxon>Bacteria</taxon>
        <taxon>Pseudomonadati</taxon>
        <taxon>Pseudomonadota</taxon>
        <taxon>Alphaproteobacteria</taxon>
        <taxon>Rhodobacterales</taxon>
        <taxon>Paracoccaceae</taxon>
        <taxon>Haematobacter</taxon>
    </lineage>
</organism>
<dbReference type="PROSITE" id="PS51462">
    <property type="entry name" value="NUDIX"/>
    <property type="match status" value="1"/>
</dbReference>
<dbReference type="PANTHER" id="PTHR43736">
    <property type="entry name" value="ADP-RIBOSE PYROPHOSPHATASE"/>
    <property type="match status" value="1"/>
</dbReference>
<feature type="domain" description="Nudix hydrolase" evidence="4">
    <location>
        <begin position="8"/>
        <end position="139"/>
    </location>
</feature>
<comment type="similarity">
    <text evidence="3">Belongs to the Nudix hydrolase family.</text>
</comment>
<evidence type="ECO:0000313" key="5">
    <source>
        <dbReference type="EMBL" id="OWJ78839.1"/>
    </source>
</evidence>
<evidence type="ECO:0000313" key="6">
    <source>
        <dbReference type="Proteomes" id="UP000196878"/>
    </source>
</evidence>
<dbReference type="Pfam" id="PF00293">
    <property type="entry name" value="NUDIX"/>
    <property type="match status" value="1"/>
</dbReference>
<dbReference type="AlphaFoldDB" id="A0A212ACW3"/>